<keyword evidence="3" id="KW-0418">Kinase</keyword>
<dbReference type="PANTHER" id="PTHR35526:SF3">
    <property type="entry name" value="ANTI-SIGMA-F FACTOR RSBW"/>
    <property type="match status" value="1"/>
</dbReference>
<keyword evidence="3" id="KW-0808">Transferase</keyword>
<proteinExistence type="predicted"/>
<dbReference type="OrthoDB" id="20101at2"/>
<dbReference type="RefSeq" id="WP_092211080.1">
    <property type="nucleotide sequence ID" value="NZ_FMUX01000009.1"/>
</dbReference>
<dbReference type="CDD" id="cd16936">
    <property type="entry name" value="HATPase_RsbW-like"/>
    <property type="match status" value="1"/>
</dbReference>
<dbReference type="Pfam" id="PF13581">
    <property type="entry name" value="HATPase_c_2"/>
    <property type="match status" value="1"/>
</dbReference>
<reference evidence="3 4" key="1">
    <citation type="submission" date="2016-10" db="EMBL/GenBank/DDBJ databases">
        <authorList>
            <person name="de Groot N.N."/>
        </authorList>
    </citation>
    <scope>NUCLEOTIDE SEQUENCE [LARGE SCALE GENOMIC DNA]</scope>
    <source>
        <strain evidence="3 4">AA1</strain>
    </source>
</reference>
<dbReference type="InterPro" id="IPR036890">
    <property type="entry name" value="HATPase_C_sf"/>
</dbReference>
<evidence type="ECO:0000313" key="4">
    <source>
        <dbReference type="Proteomes" id="UP000198870"/>
    </source>
</evidence>
<keyword evidence="4" id="KW-1185">Reference proteome</keyword>
<organism evidence="3 4">
    <name type="scientific">Desulfoluna spongiiphila</name>
    <dbReference type="NCBI Taxonomy" id="419481"/>
    <lineage>
        <taxon>Bacteria</taxon>
        <taxon>Pseudomonadati</taxon>
        <taxon>Thermodesulfobacteriota</taxon>
        <taxon>Desulfobacteria</taxon>
        <taxon>Desulfobacterales</taxon>
        <taxon>Desulfolunaceae</taxon>
        <taxon>Desulfoluna</taxon>
    </lineage>
</organism>
<dbReference type="SUPFAM" id="SSF55874">
    <property type="entry name" value="ATPase domain of HSP90 chaperone/DNA topoisomerase II/histidine kinase"/>
    <property type="match status" value="1"/>
</dbReference>
<accession>A0A1G5FV06</accession>
<evidence type="ECO:0000259" key="2">
    <source>
        <dbReference type="Pfam" id="PF13581"/>
    </source>
</evidence>
<gene>
    <name evidence="3" type="ORF">SAMN05216233_1095</name>
</gene>
<feature type="domain" description="Histidine kinase/HSP90-like ATPase" evidence="2">
    <location>
        <begin position="16"/>
        <end position="134"/>
    </location>
</feature>
<sequence length="138" mass="15125">MPGTGQPIKEKHLDVTSDLSVLSDVRHFLREVFAGIADDPVDRMELAANEVAANIIKHAYKGNNGHRIVIRATVSPDRICVHFFDHGAPFDPAHVPPPLFDGSQEGGFGLFIVSEVVDEFHYLPSGEGNHTNLCIFLP</sequence>
<dbReference type="GO" id="GO:0004674">
    <property type="term" value="F:protein serine/threonine kinase activity"/>
    <property type="evidence" value="ECO:0007669"/>
    <property type="project" value="UniProtKB-KW"/>
</dbReference>
<dbReference type="InterPro" id="IPR050267">
    <property type="entry name" value="Anti-sigma-factor_SerPK"/>
</dbReference>
<dbReference type="InterPro" id="IPR003594">
    <property type="entry name" value="HATPase_dom"/>
</dbReference>
<evidence type="ECO:0000313" key="3">
    <source>
        <dbReference type="EMBL" id="SCY42957.1"/>
    </source>
</evidence>
<dbReference type="Proteomes" id="UP000198870">
    <property type="component" value="Unassembled WGS sequence"/>
</dbReference>
<keyword evidence="1" id="KW-0723">Serine/threonine-protein kinase</keyword>
<dbReference type="STRING" id="419481.SAMN05216233_1095"/>
<dbReference type="Gene3D" id="3.30.565.10">
    <property type="entry name" value="Histidine kinase-like ATPase, C-terminal domain"/>
    <property type="match status" value="1"/>
</dbReference>
<protein>
    <submittedName>
        <fullName evidence="3">Serine/threonine-protein kinase RsbW</fullName>
    </submittedName>
</protein>
<dbReference type="PANTHER" id="PTHR35526">
    <property type="entry name" value="ANTI-SIGMA-F FACTOR RSBW-RELATED"/>
    <property type="match status" value="1"/>
</dbReference>
<dbReference type="AlphaFoldDB" id="A0A1G5FV06"/>
<dbReference type="EMBL" id="FMUX01000009">
    <property type="protein sequence ID" value="SCY42957.1"/>
    <property type="molecule type" value="Genomic_DNA"/>
</dbReference>
<evidence type="ECO:0000256" key="1">
    <source>
        <dbReference type="ARBA" id="ARBA00022527"/>
    </source>
</evidence>
<name>A0A1G5FV06_9BACT</name>